<gene>
    <name evidence="1" type="ORF">UFOVP858_88</name>
</gene>
<accession>A0A6J5P8Z6</accession>
<protein>
    <submittedName>
        <fullName evidence="1">Uncharacterized protein</fullName>
    </submittedName>
</protein>
<sequence>MALYRTKPEEVEAIRYTGNIMTPFDGDVPQWVWAGLGSGVLKFSAHGLEITYSGMSENVLANDWMVMHNDGIIRACEDKVFKTYYVRARKRIADRTNDETEAA</sequence>
<evidence type="ECO:0000313" key="1">
    <source>
        <dbReference type="EMBL" id="CAB4167983.1"/>
    </source>
</evidence>
<organism evidence="1">
    <name type="scientific">uncultured Caudovirales phage</name>
    <dbReference type="NCBI Taxonomy" id="2100421"/>
    <lineage>
        <taxon>Viruses</taxon>
        <taxon>Duplodnaviria</taxon>
        <taxon>Heunggongvirae</taxon>
        <taxon>Uroviricota</taxon>
        <taxon>Caudoviricetes</taxon>
        <taxon>Peduoviridae</taxon>
        <taxon>Maltschvirus</taxon>
        <taxon>Maltschvirus maltsch</taxon>
    </lineage>
</organism>
<name>A0A6J5P8Z6_9CAUD</name>
<proteinExistence type="predicted"/>
<dbReference type="EMBL" id="LR796806">
    <property type="protein sequence ID" value="CAB4167983.1"/>
    <property type="molecule type" value="Genomic_DNA"/>
</dbReference>
<reference evidence="1" key="1">
    <citation type="submission" date="2020-04" db="EMBL/GenBank/DDBJ databases">
        <authorList>
            <person name="Chiriac C."/>
            <person name="Salcher M."/>
            <person name="Ghai R."/>
            <person name="Kavagutti S V."/>
        </authorList>
    </citation>
    <scope>NUCLEOTIDE SEQUENCE</scope>
</reference>